<sequence>MLIPTTTTTVTTTTTTITQVANSTTPAKRRTPPLHCPNALLHRYRISNSTAYRLPTTQRPAAIKTRNNTVRHGSRRSSSFGRIAAKVFWTVKSANWVGVVWACA</sequence>
<gene>
    <name evidence="1" type="ORF">AOQ84DRAFT_352927</name>
</gene>
<evidence type="ECO:0000313" key="2">
    <source>
        <dbReference type="Proteomes" id="UP000250140"/>
    </source>
</evidence>
<reference evidence="1 2" key="1">
    <citation type="journal article" date="2016" name="Nat. Commun.">
        <title>Ectomycorrhizal ecology is imprinted in the genome of the dominant symbiotic fungus Cenococcum geophilum.</title>
        <authorList>
            <consortium name="DOE Joint Genome Institute"/>
            <person name="Peter M."/>
            <person name="Kohler A."/>
            <person name="Ohm R.A."/>
            <person name="Kuo A."/>
            <person name="Krutzmann J."/>
            <person name="Morin E."/>
            <person name="Arend M."/>
            <person name="Barry K.W."/>
            <person name="Binder M."/>
            <person name="Choi C."/>
            <person name="Clum A."/>
            <person name="Copeland A."/>
            <person name="Grisel N."/>
            <person name="Haridas S."/>
            <person name="Kipfer T."/>
            <person name="LaButti K."/>
            <person name="Lindquist E."/>
            <person name="Lipzen A."/>
            <person name="Maire R."/>
            <person name="Meier B."/>
            <person name="Mihaltcheva S."/>
            <person name="Molinier V."/>
            <person name="Murat C."/>
            <person name="Poggeler S."/>
            <person name="Quandt C.A."/>
            <person name="Sperisen C."/>
            <person name="Tritt A."/>
            <person name="Tisserant E."/>
            <person name="Crous P.W."/>
            <person name="Henrissat B."/>
            <person name="Nehls U."/>
            <person name="Egli S."/>
            <person name="Spatafora J.W."/>
            <person name="Grigoriev I.V."/>
            <person name="Martin F.M."/>
        </authorList>
    </citation>
    <scope>NUCLEOTIDE SEQUENCE [LARGE SCALE GENOMIC DNA]</scope>
    <source>
        <strain evidence="1 2">CBS 207.34</strain>
    </source>
</reference>
<dbReference type="EMBL" id="KV749011">
    <property type="protein sequence ID" value="OCL11672.1"/>
    <property type="molecule type" value="Genomic_DNA"/>
</dbReference>
<accession>A0A8E2JWE9</accession>
<evidence type="ECO:0000313" key="1">
    <source>
        <dbReference type="EMBL" id="OCL11672.1"/>
    </source>
</evidence>
<proteinExistence type="predicted"/>
<keyword evidence="2" id="KW-1185">Reference proteome</keyword>
<dbReference type="Proteomes" id="UP000250140">
    <property type="component" value="Unassembled WGS sequence"/>
</dbReference>
<dbReference type="AlphaFoldDB" id="A0A8E2JWE9"/>
<name>A0A8E2JWE9_9PEZI</name>
<protein>
    <submittedName>
        <fullName evidence="1">Uncharacterized protein</fullName>
    </submittedName>
</protein>
<organism evidence="1 2">
    <name type="scientific">Glonium stellatum</name>
    <dbReference type="NCBI Taxonomy" id="574774"/>
    <lineage>
        <taxon>Eukaryota</taxon>
        <taxon>Fungi</taxon>
        <taxon>Dikarya</taxon>
        <taxon>Ascomycota</taxon>
        <taxon>Pezizomycotina</taxon>
        <taxon>Dothideomycetes</taxon>
        <taxon>Pleosporomycetidae</taxon>
        <taxon>Gloniales</taxon>
        <taxon>Gloniaceae</taxon>
        <taxon>Glonium</taxon>
    </lineage>
</organism>